<feature type="non-terminal residue" evidence="1">
    <location>
        <position position="317"/>
    </location>
</feature>
<organism evidence="1 2">
    <name type="scientific">Diploptera punctata</name>
    <name type="common">Pacific beetle cockroach</name>
    <dbReference type="NCBI Taxonomy" id="6984"/>
    <lineage>
        <taxon>Eukaryota</taxon>
        <taxon>Metazoa</taxon>
        <taxon>Ecdysozoa</taxon>
        <taxon>Arthropoda</taxon>
        <taxon>Hexapoda</taxon>
        <taxon>Insecta</taxon>
        <taxon>Pterygota</taxon>
        <taxon>Neoptera</taxon>
        <taxon>Polyneoptera</taxon>
        <taxon>Dictyoptera</taxon>
        <taxon>Blattodea</taxon>
        <taxon>Blaberoidea</taxon>
        <taxon>Blaberidae</taxon>
        <taxon>Diplopterinae</taxon>
        <taxon>Diploptera</taxon>
    </lineage>
</organism>
<evidence type="ECO:0000313" key="2">
    <source>
        <dbReference type="Proteomes" id="UP001233999"/>
    </source>
</evidence>
<proteinExistence type="predicted"/>
<keyword evidence="2" id="KW-1185">Reference proteome</keyword>
<reference evidence="1" key="2">
    <citation type="submission" date="2023-05" db="EMBL/GenBank/DDBJ databases">
        <authorList>
            <person name="Fouks B."/>
        </authorList>
    </citation>
    <scope>NUCLEOTIDE SEQUENCE</scope>
    <source>
        <strain evidence="1">Stay&amp;Tobe</strain>
        <tissue evidence="1">Testes</tissue>
    </source>
</reference>
<protein>
    <submittedName>
        <fullName evidence="1">Uncharacterized protein</fullName>
    </submittedName>
</protein>
<gene>
    <name evidence="1" type="ORF">L9F63_016027</name>
</gene>
<sequence length="317" mass="35509">NYGQDEDAVNHEELRSAVETMQSVMEKFKNLDLNKLSSDVRSTKTAASGVDTSSMGSFTGTDGSPALVRRWKNPVSKYKLRRWSSILWQDRMTLAYLTYQTVFEILTRCNNIAEQNHNHRTLENVLRLSSLYNEVLLLGSKDNKGVATFCRNTCPVLLHPLRKLSITRLLQVLAQCRAEQCCHSLIDGLLDVYRPSDTPTSFLDAQVNEGTTAENSDNSSVEIYKALTRHMTPPCTASMLPPVEKVQTSGLDHILVEEETHVSVLLGVAARSVPHLLGSNGVKPSRTSGVPRATKQVRTKVIEYYQQILWGEVWSLF</sequence>
<evidence type="ECO:0000313" key="1">
    <source>
        <dbReference type="EMBL" id="KAJ9590929.1"/>
    </source>
</evidence>
<accession>A0AAD8A1Q9</accession>
<dbReference type="AlphaFoldDB" id="A0AAD8A1Q9"/>
<comment type="caution">
    <text evidence="1">The sequence shown here is derived from an EMBL/GenBank/DDBJ whole genome shotgun (WGS) entry which is preliminary data.</text>
</comment>
<reference evidence="1" key="1">
    <citation type="journal article" date="2023" name="IScience">
        <title>Live-bearing cockroach genome reveals convergent evolutionary mechanisms linked to viviparity in insects and beyond.</title>
        <authorList>
            <person name="Fouks B."/>
            <person name="Harrison M.C."/>
            <person name="Mikhailova A.A."/>
            <person name="Marchal E."/>
            <person name="English S."/>
            <person name="Carruthers M."/>
            <person name="Jennings E.C."/>
            <person name="Chiamaka E.L."/>
            <person name="Frigard R.A."/>
            <person name="Pippel M."/>
            <person name="Attardo G.M."/>
            <person name="Benoit J.B."/>
            <person name="Bornberg-Bauer E."/>
            <person name="Tobe S.S."/>
        </authorList>
    </citation>
    <scope>NUCLEOTIDE SEQUENCE</scope>
    <source>
        <strain evidence="1">Stay&amp;Tobe</strain>
    </source>
</reference>
<dbReference type="EMBL" id="JASPKZ010004177">
    <property type="protein sequence ID" value="KAJ9590929.1"/>
    <property type="molecule type" value="Genomic_DNA"/>
</dbReference>
<dbReference type="Proteomes" id="UP001233999">
    <property type="component" value="Unassembled WGS sequence"/>
</dbReference>
<name>A0AAD8A1Q9_DIPPU</name>